<dbReference type="GeneID" id="40088447"/>
<name>A0A2L0V096_9CAUD</name>
<organism evidence="1 2">
    <name type="scientific">Agrobacterium phage Atu_ph07</name>
    <dbReference type="NCBI Taxonomy" id="2024264"/>
    <lineage>
        <taxon>Viruses</taxon>
        <taxon>Duplodnaviria</taxon>
        <taxon>Heunggongvirae</taxon>
        <taxon>Uroviricota</taxon>
        <taxon>Caudoviricetes</taxon>
        <taxon>Polybotosvirus</taxon>
        <taxon>Polybotosvirus Atuph07</taxon>
    </lineage>
</organism>
<evidence type="ECO:0000313" key="2">
    <source>
        <dbReference type="Proteomes" id="UP000223025"/>
    </source>
</evidence>
<accession>A0A2L0V096</accession>
<sequence>MFGIRLVGTNKWIVRTPGHSKVVEDAGSTWASPPKNLENLWNGDVHDHVCDVESLPYNNNNLDALRKFETSPEKYLEVVKIKFVDNV</sequence>
<dbReference type="EMBL" id="MF403008">
    <property type="protein sequence ID" value="AUZ95203.1"/>
    <property type="molecule type" value="Genomic_DNA"/>
</dbReference>
<proteinExistence type="predicted"/>
<keyword evidence="2" id="KW-1185">Reference proteome</keyword>
<dbReference type="KEGG" id="vg:40088447"/>
<dbReference type="Proteomes" id="UP000223025">
    <property type="component" value="Segment"/>
</dbReference>
<reference evidence="1 2" key="1">
    <citation type="submission" date="2017-06" db="EMBL/GenBank/DDBJ databases">
        <authorList>
            <person name="Kim H.J."/>
            <person name="Triplett B.A."/>
        </authorList>
    </citation>
    <scope>NUCLEOTIDE SEQUENCE [LARGE SCALE GENOMIC DNA]</scope>
</reference>
<dbReference type="RefSeq" id="YP_009612109.1">
    <property type="nucleotide sequence ID" value="NC_042013.1"/>
</dbReference>
<protein>
    <submittedName>
        <fullName evidence="1">Uncharacterized protein</fullName>
    </submittedName>
</protein>
<evidence type="ECO:0000313" key="1">
    <source>
        <dbReference type="EMBL" id="AUZ95203.1"/>
    </source>
</evidence>